<protein>
    <submittedName>
        <fullName evidence="1">Uncharacterized protein</fullName>
    </submittedName>
</protein>
<name>A0A2L0EWH1_SORCE</name>
<dbReference type="RefSeq" id="WP_104982298.1">
    <property type="nucleotide sequence ID" value="NZ_CP012673.1"/>
</dbReference>
<accession>A0A2L0EWH1</accession>
<dbReference type="EMBL" id="CP012673">
    <property type="protein sequence ID" value="AUX43647.1"/>
    <property type="molecule type" value="Genomic_DNA"/>
</dbReference>
<dbReference type="Proteomes" id="UP000238348">
    <property type="component" value="Chromosome"/>
</dbReference>
<gene>
    <name evidence="1" type="ORF">SOCE26_050990</name>
</gene>
<evidence type="ECO:0000313" key="1">
    <source>
        <dbReference type="EMBL" id="AUX43647.1"/>
    </source>
</evidence>
<organism evidence="1 2">
    <name type="scientific">Sorangium cellulosum</name>
    <name type="common">Polyangium cellulosum</name>
    <dbReference type="NCBI Taxonomy" id="56"/>
    <lineage>
        <taxon>Bacteria</taxon>
        <taxon>Pseudomonadati</taxon>
        <taxon>Myxococcota</taxon>
        <taxon>Polyangia</taxon>
        <taxon>Polyangiales</taxon>
        <taxon>Polyangiaceae</taxon>
        <taxon>Sorangium</taxon>
    </lineage>
</organism>
<reference evidence="1 2" key="1">
    <citation type="submission" date="2015-09" db="EMBL/GenBank/DDBJ databases">
        <title>Sorangium comparison.</title>
        <authorList>
            <person name="Zaburannyi N."/>
            <person name="Bunk B."/>
            <person name="Overmann J."/>
            <person name="Mueller R."/>
        </authorList>
    </citation>
    <scope>NUCLEOTIDE SEQUENCE [LARGE SCALE GENOMIC DNA]</scope>
    <source>
        <strain evidence="1 2">So ce26</strain>
    </source>
</reference>
<dbReference type="AlphaFoldDB" id="A0A2L0EWH1"/>
<evidence type="ECO:0000313" key="2">
    <source>
        <dbReference type="Proteomes" id="UP000238348"/>
    </source>
</evidence>
<dbReference type="OrthoDB" id="9841520at2"/>
<sequence>MSHLPDAGTLDALVLGLSEAADEHAWEGLVIQPGGAEAWRAAVARRRRLDAIAGAVRGRAWLARAMRQVTALSRRARTPLDVELSLDFPDAQFQTLVDPMLGPSDEREPAEVVRPAWGRIVPVHMPRGERVTLRAAEGQAAIDVRYLCRDQDGSLPERTWMLEADEAPVLLLALIGAPTGTTLREAVEQATAIAAVLVLEAPANGETPA</sequence>
<proteinExistence type="predicted"/>